<name>A0AAY5K4B6_ESOLU</name>
<evidence type="ECO:0000256" key="3">
    <source>
        <dbReference type="ARBA" id="ARBA00023136"/>
    </source>
</evidence>
<dbReference type="GO" id="GO:0009897">
    <property type="term" value="C:external side of plasma membrane"/>
    <property type="evidence" value="ECO:0007669"/>
    <property type="project" value="TreeGrafter"/>
</dbReference>
<dbReference type="SUPFAM" id="SSF48726">
    <property type="entry name" value="Immunoglobulin"/>
    <property type="match status" value="1"/>
</dbReference>
<dbReference type="PANTHER" id="PTHR24100:SF130">
    <property type="entry name" value="BUTYROPHILIN-LIKE PROTEIN 9"/>
    <property type="match status" value="1"/>
</dbReference>
<dbReference type="GO" id="GO:0001817">
    <property type="term" value="P:regulation of cytokine production"/>
    <property type="evidence" value="ECO:0007669"/>
    <property type="project" value="TreeGrafter"/>
</dbReference>
<keyword evidence="2" id="KW-0732">Signal</keyword>
<reference evidence="8 9" key="1">
    <citation type="submission" date="2020-02" db="EMBL/GenBank/DDBJ databases">
        <title>Esox lucius (northern pike) genome, fEsoLuc1, primary haplotype.</title>
        <authorList>
            <person name="Myers G."/>
            <person name="Karagic N."/>
            <person name="Meyer A."/>
            <person name="Pippel M."/>
            <person name="Reichard M."/>
            <person name="Winkler S."/>
            <person name="Tracey A."/>
            <person name="Sims Y."/>
            <person name="Howe K."/>
            <person name="Rhie A."/>
            <person name="Formenti G."/>
            <person name="Durbin R."/>
            <person name="Fedrigo O."/>
            <person name="Jarvis E.D."/>
        </authorList>
    </citation>
    <scope>NUCLEOTIDE SEQUENCE [LARGE SCALE GENOMIC DNA]</scope>
</reference>
<dbReference type="SMART" id="SM00409">
    <property type="entry name" value="IG"/>
    <property type="match status" value="1"/>
</dbReference>
<keyword evidence="9" id="KW-1185">Reference proteome</keyword>
<reference evidence="8" key="3">
    <citation type="submission" date="2025-09" db="UniProtKB">
        <authorList>
            <consortium name="Ensembl"/>
        </authorList>
    </citation>
    <scope>IDENTIFICATION</scope>
</reference>
<accession>A0AAY5K4B6</accession>
<dbReference type="InterPro" id="IPR036179">
    <property type="entry name" value="Ig-like_dom_sf"/>
</dbReference>
<dbReference type="GO" id="GO:0005102">
    <property type="term" value="F:signaling receptor binding"/>
    <property type="evidence" value="ECO:0007669"/>
    <property type="project" value="TreeGrafter"/>
</dbReference>
<organism evidence="8 9">
    <name type="scientific">Esox lucius</name>
    <name type="common">Northern pike</name>
    <dbReference type="NCBI Taxonomy" id="8010"/>
    <lineage>
        <taxon>Eukaryota</taxon>
        <taxon>Metazoa</taxon>
        <taxon>Chordata</taxon>
        <taxon>Craniata</taxon>
        <taxon>Vertebrata</taxon>
        <taxon>Euteleostomi</taxon>
        <taxon>Actinopterygii</taxon>
        <taxon>Neopterygii</taxon>
        <taxon>Teleostei</taxon>
        <taxon>Protacanthopterygii</taxon>
        <taxon>Esociformes</taxon>
        <taxon>Esocidae</taxon>
        <taxon>Esox</taxon>
    </lineage>
</organism>
<dbReference type="PANTHER" id="PTHR24100">
    <property type="entry name" value="BUTYROPHILIN"/>
    <property type="match status" value="1"/>
</dbReference>
<dbReference type="InterPro" id="IPR013106">
    <property type="entry name" value="Ig_V-set"/>
</dbReference>
<evidence type="ECO:0000256" key="2">
    <source>
        <dbReference type="ARBA" id="ARBA00022729"/>
    </source>
</evidence>
<dbReference type="GO" id="GO:1903037">
    <property type="term" value="P:regulation of leukocyte cell-cell adhesion"/>
    <property type="evidence" value="ECO:0007669"/>
    <property type="project" value="UniProtKB-ARBA"/>
</dbReference>
<evidence type="ECO:0000256" key="6">
    <source>
        <dbReference type="ARBA" id="ARBA00023319"/>
    </source>
</evidence>
<evidence type="ECO:0000259" key="7">
    <source>
        <dbReference type="PROSITE" id="PS50835"/>
    </source>
</evidence>
<dbReference type="FunFam" id="2.60.40.10:FF:000142">
    <property type="entry name" value="V-set domain-containing T-cell activation inhibitor 1"/>
    <property type="match status" value="1"/>
</dbReference>
<dbReference type="InterPro" id="IPR003599">
    <property type="entry name" value="Ig_sub"/>
</dbReference>
<dbReference type="Gene3D" id="2.60.40.10">
    <property type="entry name" value="Immunoglobulins"/>
    <property type="match status" value="1"/>
</dbReference>
<keyword evidence="6" id="KW-0393">Immunoglobulin domain</keyword>
<proteinExistence type="predicted"/>
<dbReference type="AlphaFoldDB" id="A0AAY5K4B6"/>
<protein>
    <recommendedName>
        <fullName evidence="7">Ig-like domain-containing protein</fullName>
    </recommendedName>
</protein>
<reference evidence="8" key="2">
    <citation type="submission" date="2025-08" db="UniProtKB">
        <authorList>
            <consortium name="Ensembl"/>
        </authorList>
    </citation>
    <scope>IDENTIFICATION</scope>
</reference>
<evidence type="ECO:0000313" key="8">
    <source>
        <dbReference type="Ensembl" id="ENSELUP00000083974.1"/>
    </source>
</evidence>
<dbReference type="GeneTree" id="ENSGT00990000204064"/>
<dbReference type="Ensembl" id="ENSELUT00000090321.1">
    <property type="protein sequence ID" value="ENSELUP00000083974.1"/>
    <property type="gene ID" value="ENSELUG00000006284.3"/>
</dbReference>
<keyword evidence="4" id="KW-1015">Disulfide bond</keyword>
<feature type="domain" description="Ig-like" evidence="7">
    <location>
        <begin position="41"/>
        <end position="129"/>
    </location>
</feature>
<dbReference type="PROSITE" id="PS50835">
    <property type="entry name" value="IG_LIKE"/>
    <property type="match status" value="1"/>
</dbReference>
<keyword evidence="5" id="KW-0325">Glycoprotein</keyword>
<dbReference type="InterPro" id="IPR050504">
    <property type="entry name" value="IgSF_BTN/MOG"/>
</dbReference>
<dbReference type="GO" id="GO:0050863">
    <property type="term" value="P:regulation of T cell activation"/>
    <property type="evidence" value="ECO:0007669"/>
    <property type="project" value="UniProtKB-ARBA"/>
</dbReference>
<dbReference type="GO" id="GO:0050852">
    <property type="term" value="P:T cell receptor signaling pathway"/>
    <property type="evidence" value="ECO:0007669"/>
    <property type="project" value="TreeGrafter"/>
</dbReference>
<keyword evidence="3" id="KW-0472">Membrane</keyword>
<dbReference type="InterPro" id="IPR007110">
    <property type="entry name" value="Ig-like_dom"/>
</dbReference>
<comment type="subcellular location">
    <subcellularLocation>
        <location evidence="1">Membrane</location>
    </subcellularLocation>
</comment>
<evidence type="ECO:0000256" key="4">
    <source>
        <dbReference type="ARBA" id="ARBA00023157"/>
    </source>
</evidence>
<evidence type="ECO:0000256" key="5">
    <source>
        <dbReference type="ARBA" id="ARBA00023180"/>
    </source>
</evidence>
<dbReference type="Pfam" id="PF07686">
    <property type="entry name" value="V-set"/>
    <property type="match status" value="1"/>
</dbReference>
<evidence type="ECO:0000256" key="1">
    <source>
        <dbReference type="ARBA" id="ARBA00004370"/>
    </source>
</evidence>
<evidence type="ECO:0000313" key="9">
    <source>
        <dbReference type="Proteomes" id="UP000265140"/>
    </source>
</evidence>
<dbReference type="Proteomes" id="UP000265140">
    <property type="component" value="Chromosome 3"/>
</dbReference>
<dbReference type="InterPro" id="IPR013783">
    <property type="entry name" value="Ig-like_fold"/>
</dbReference>
<sequence length="190" mass="22457">MCIDVNMNFCLYITGKMAESRDHNQFKLNIPERNIVGVADEDVILSCHLSPETSAVTMTIRWFEYTECIYLYKNGQVTERRGYEDRLSLNTQEMERGNVSLRMKNYKESDRGTYICQVIHGEQKEEGLVGLGVSEEHWWAPNYLELETQEKKLRREESAYNLDINRKLHHQDIFWTMARQEAGRPPRDHH</sequence>